<keyword evidence="1" id="KW-1133">Transmembrane helix</keyword>
<protein>
    <recommendedName>
        <fullName evidence="4">DUF4760 domain-containing protein</fullName>
    </recommendedName>
</protein>
<comment type="caution">
    <text evidence="2">The sequence shown here is derived from an EMBL/GenBank/DDBJ whole genome shotgun (WGS) entry which is preliminary data.</text>
</comment>
<keyword evidence="3" id="KW-1185">Reference proteome</keyword>
<evidence type="ECO:0000313" key="2">
    <source>
        <dbReference type="EMBL" id="MCF2653318.1"/>
    </source>
</evidence>
<evidence type="ECO:0000256" key="1">
    <source>
        <dbReference type="SAM" id="Phobius"/>
    </source>
</evidence>
<accession>A0ABS9CRP9</accession>
<proteinExistence type="predicted"/>
<dbReference type="RefSeq" id="WP_235324355.1">
    <property type="nucleotide sequence ID" value="NZ_JAFBIT010000005.1"/>
</dbReference>
<evidence type="ECO:0008006" key="4">
    <source>
        <dbReference type="Google" id="ProtNLM"/>
    </source>
</evidence>
<dbReference type="EMBL" id="JAFBIT010000005">
    <property type="protein sequence ID" value="MCF2653318.1"/>
    <property type="molecule type" value="Genomic_DNA"/>
</dbReference>
<sequence>MDKTEIIFKIIEISIAFIGLVLVIFGWIVPHRNSIKTEKTRIQNDKELERIRWKKELIDKQISNLYGPMYALIIEGEVSFSRILYQLGRRCVIPRDKSFSDLPEDEQKIWKHYVDTYKIENQMKMVEIMRDNLHLIYNSEIPTCYKEFLDYSLGWEMLDNQKRNGVPNYYEYHYVFNYPTEFNHYIGTTLQTLLEEQGKLLKQSEQA</sequence>
<organism evidence="2 3">
    <name type="scientific">Anaeromassilibacillus senegalensis</name>
    <dbReference type="NCBI Taxonomy" id="1673717"/>
    <lineage>
        <taxon>Bacteria</taxon>
        <taxon>Bacillati</taxon>
        <taxon>Bacillota</taxon>
        <taxon>Clostridia</taxon>
        <taxon>Eubacteriales</taxon>
        <taxon>Acutalibacteraceae</taxon>
        <taxon>Anaeromassilibacillus</taxon>
    </lineage>
</organism>
<name>A0ABS9CRP9_9FIRM</name>
<keyword evidence="1" id="KW-0472">Membrane</keyword>
<evidence type="ECO:0000313" key="3">
    <source>
        <dbReference type="Proteomes" id="UP001299220"/>
    </source>
</evidence>
<reference evidence="2 3" key="1">
    <citation type="submission" date="2020-12" db="EMBL/GenBank/DDBJ databases">
        <title>Whole genome sequences of gut porcine anaerobes.</title>
        <authorList>
            <person name="Kubasova T."/>
            <person name="Jahodarova E."/>
            <person name="Rychlik I."/>
        </authorList>
    </citation>
    <scope>NUCLEOTIDE SEQUENCE [LARGE SCALE GENOMIC DNA]</scope>
    <source>
        <strain evidence="2 3">An867</strain>
    </source>
</reference>
<feature type="transmembrane region" description="Helical" evidence="1">
    <location>
        <begin position="6"/>
        <end position="29"/>
    </location>
</feature>
<gene>
    <name evidence="2" type="ORF">JQM67_11990</name>
</gene>
<dbReference type="Proteomes" id="UP001299220">
    <property type="component" value="Unassembled WGS sequence"/>
</dbReference>
<keyword evidence="1" id="KW-0812">Transmembrane</keyword>